<dbReference type="PANTHER" id="PTHR11384:SF67">
    <property type="entry name" value="ATP-BINDING CASSETTE SUB-FAMILY D MEMBER 1"/>
    <property type="match status" value="1"/>
</dbReference>
<evidence type="ECO:0000256" key="4">
    <source>
        <dbReference type="ARBA" id="ARBA00023136"/>
    </source>
</evidence>
<evidence type="ECO:0000256" key="1">
    <source>
        <dbReference type="ARBA" id="ARBA00022448"/>
    </source>
</evidence>
<gene>
    <name evidence="7" type="ORF">MAR_012667</name>
</gene>
<proteinExistence type="predicted"/>
<keyword evidence="3 5" id="KW-1133">Transmembrane helix</keyword>
<evidence type="ECO:0000256" key="5">
    <source>
        <dbReference type="SAM" id="Phobius"/>
    </source>
</evidence>
<keyword evidence="1" id="KW-0813">Transport</keyword>
<keyword evidence="4 5" id="KW-0472">Membrane</keyword>
<dbReference type="InterPro" id="IPR036640">
    <property type="entry name" value="ABC1_TM_sf"/>
</dbReference>
<feature type="transmembrane region" description="Helical" evidence="5">
    <location>
        <begin position="133"/>
        <end position="154"/>
    </location>
</feature>
<dbReference type="Pfam" id="PF06472">
    <property type="entry name" value="ABC_membrane_2"/>
    <property type="match status" value="1"/>
</dbReference>
<feature type="domain" description="ABC transmembrane type-1" evidence="6">
    <location>
        <begin position="104"/>
        <end position="338"/>
    </location>
</feature>
<evidence type="ECO:0000313" key="7">
    <source>
        <dbReference type="EMBL" id="WAR26963.1"/>
    </source>
</evidence>
<accession>A0ABY7G1F2</accession>
<dbReference type="InterPro" id="IPR011527">
    <property type="entry name" value="ABC1_TM_dom"/>
</dbReference>
<reference evidence="7" key="1">
    <citation type="submission" date="2022-11" db="EMBL/GenBank/DDBJ databases">
        <title>Centuries of genome instability and evolution in soft-shell clam transmissible cancer (bioRxiv).</title>
        <authorList>
            <person name="Hart S.F.M."/>
            <person name="Yonemitsu M.A."/>
            <person name="Giersch R.M."/>
            <person name="Beal B.F."/>
            <person name="Arriagada G."/>
            <person name="Davis B.W."/>
            <person name="Ostrander E.A."/>
            <person name="Goff S.P."/>
            <person name="Metzger M.J."/>
        </authorList>
    </citation>
    <scope>NUCLEOTIDE SEQUENCE</scope>
    <source>
        <strain evidence="7">MELC-2E11</strain>
        <tissue evidence="7">Siphon/mantle</tissue>
    </source>
</reference>
<organism evidence="7 8">
    <name type="scientific">Mya arenaria</name>
    <name type="common">Soft-shell clam</name>
    <dbReference type="NCBI Taxonomy" id="6604"/>
    <lineage>
        <taxon>Eukaryota</taxon>
        <taxon>Metazoa</taxon>
        <taxon>Spiralia</taxon>
        <taxon>Lophotrochozoa</taxon>
        <taxon>Mollusca</taxon>
        <taxon>Bivalvia</taxon>
        <taxon>Autobranchia</taxon>
        <taxon>Heteroconchia</taxon>
        <taxon>Euheterodonta</taxon>
        <taxon>Imparidentia</taxon>
        <taxon>Neoheterodontei</taxon>
        <taxon>Myida</taxon>
        <taxon>Myoidea</taxon>
        <taxon>Myidae</taxon>
        <taxon>Mya</taxon>
    </lineage>
</organism>
<protein>
    <submittedName>
        <fullName evidence="7">ABCD1-like protein</fullName>
    </submittedName>
</protein>
<evidence type="ECO:0000259" key="6">
    <source>
        <dbReference type="PROSITE" id="PS50929"/>
    </source>
</evidence>
<dbReference type="Proteomes" id="UP001164746">
    <property type="component" value="Chromosome 14"/>
</dbReference>
<evidence type="ECO:0000256" key="2">
    <source>
        <dbReference type="ARBA" id="ARBA00022692"/>
    </source>
</evidence>
<keyword evidence="8" id="KW-1185">Reference proteome</keyword>
<dbReference type="PANTHER" id="PTHR11384">
    <property type="entry name" value="ATP-BINDING CASSETTE, SUB-FAMILY D MEMBER"/>
    <property type="match status" value="1"/>
</dbReference>
<evidence type="ECO:0000313" key="8">
    <source>
        <dbReference type="Proteomes" id="UP001164746"/>
    </source>
</evidence>
<keyword evidence="2 5" id="KW-0812">Transmembrane</keyword>
<dbReference type="EMBL" id="CP111025">
    <property type="protein sequence ID" value="WAR26963.1"/>
    <property type="molecule type" value="Genomic_DNA"/>
</dbReference>
<dbReference type="PROSITE" id="PS50929">
    <property type="entry name" value="ABC_TM1F"/>
    <property type="match status" value="1"/>
</dbReference>
<sequence>MSENWKRLTKLLQASASSKYTREKVLVGIAICAFTTYSARRLYPRLLKSLKKRTSGANDQFSPKKDSPNVDKRFFKQLRYLLKLIFPRIWCKEIGILSLHTCTLVVRTLISIYVAKLDGKIVKTIVKRDVKAFLLLLMQWIGIAIPATFVNSLIRFLESQLSLVFRTRLVENAYQAYFQDQTYYRVSNLDSRLPNADQCLTEDITLFTNLLAHLYSHITKPLLDVALMSFTLYSLAASRGASSSVPTIVATTVIFVTAEILRAVSPKFGKLVAEEANRRGFLRYLQSRIITNAEEIAFYGGHKVELGLLQKGYLRLKKQMEVIFCKRLWYVMLEQFLMKYVWSASGSRVNDDLDGGVSERTRAFTTARNLLINSADAIERMISSYKEITELAGYTSRVYNMFTVFDDVRRGKYERNMDMPIITPNGDVIVKSLPYMSIGTLRDQVIYPDMPEDMSRKGFTDADLLDILNIVNLHYIVDREGGWSAESDWKDVLSGGEKQRMGMARIFYHKKFHSHLLQFDGEGGWRLEKFDTSTRLSLNEEKQKLENQLAGIPKMQQRLAELCTVLGEDSVLLNKHGSFNDLETLQRELDQADEEEES</sequence>
<evidence type="ECO:0000256" key="3">
    <source>
        <dbReference type="ARBA" id="ARBA00022989"/>
    </source>
</evidence>
<dbReference type="SUPFAM" id="SSF90123">
    <property type="entry name" value="ABC transporter transmembrane region"/>
    <property type="match status" value="1"/>
</dbReference>
<name>A0ABY7G1F2_MYAAR</name>
<dbReference type="InterPro" id="IPR050835">
    <property type="entry name" value="ABC_transporter_sub-D"/>
</dbReference>